<dbReference type="AlphaFoldDB" id="A0A1T5EJ74"/>
<dbReference type="EMBL" id="FUYQ01000027">
    <property type="protein sequence ID" value="SKB83994.1"/>
    <property type="molecule type" value="Genomic_DNA"/>
</dbReference>
<keyword evidence="3" id="KW-1185">Reference proteome</keyword>
<dbReference type="SUPFAM" id="SSF55961">
    <property type="entry name" value="Bet v1-like"/>
    <property type="match status" value="1"/>
</dbReference>
<dbReference type="InterPro" id="IPR045736">
    <property type="entry name" value="START_2"/>
</dbReference>
<dbReference type="Gene3D" id="3.30.530.20">
    <property type="match status" value="1"/>
</dbReference>
<proteinExistence type="predicted"/>
<evidence type="ECO:0000313" key="3">
    <source>
        <dbReference type="Proteomes" id="UP000190852"/>
    </source>
</evidence>
<feature type="domain" description="START-like" evidence="1">
    <location>
        <begin position="2"/>
        <end position="126"/>
    </location>
</feature>
<gene>
    <name evidence="2" type="ORF">SAMN05660349_02999</name>
</gene>
<evidence type="ECO:0000259" key="1">
    <source>
        <dbReference type="Pfam" id="PF19569"/>
    </source>
</evidence>
<organism evidence="2 3">
    <name type="scientific">Parabacteroides chartae</name>
    <dbReference type="NCBI Taxonomy" id="1037355"/>
    <lineage>
        <taxon>Bacteria</taxon>
        <taxon>Pseudomonadati</taxon>
        <taxon>Bacteroidota</taxon>
        <taxon>Bacteroidia</taxon>
        <taxon>Bacteroidales</taxon>
        <taxon>Tannerellaceae</taxon>
        <taxon>Parabacteroides</taxon>
    </lineage>
</organism>
<dbReference type="InterPro" id="IPR023393">
    <property type="entry name" value="START-like_dom_sf"/>
</dbReference>
<evidence type="ECO:0000313" key="2">
    <source>
        <dbReference type="EMBL" id="SKB83994.1"/>
    </source>
</evidence>
<sequence length="127" mass="14944">MKKEKFHIEYIFDKVSQRSLWNHLTTPPGLSAWFADDVTIDDSLYTFKWNKVEERAQVVSMKPEVSVRYRWEDEEDESAYFEFIIHTIELTGATSLEITDFSEPSEKSDSISLWDTQVDELKRTLGI</sequence>
<protein>
    <recommendedName>
        <fullName evidence="1">START-like domain-containing protein</fullName>
    </recommendedName>
</protein>
<dbReference type="Pfam" id="PF19569">
    <property type="entry name" value="START_2"/>
    <property type="match status" value="1"/>
</dbReference>
<reference evidence="3" key="1">
    <citation type="submission" date="2017-02" db="EMBL/GenBank/DDBJ databases">
        <authorList>
            <person name="Varghese N."/>
            <person name="Submissions S."/>
        </authorList>
    </citation>
    <scope>NUCLEOTIDE SEQUENCE [LARGE SCALE GENOMIC DNA]</scope>
    <source>
        <strain evidence="3">DSM 24967</strain>
    </source>
</reference>
<dbReference type="Proteomes" id="UP000190852">
    <property type="component" value="Unassembled WGS sequence"/>
</dbReference>
<dbReference type="RefSeq" id="WP_079684401.1">
    <property type="nucleotide sequence ID" value="NZ_FUYQ01000027.1"/>
</dbReference>
<accession>A0A1T5EJ74</accession>
<name>A0A1T5EJ74_9BACT</name>